<evidence type="ECO:0000259" key="1">
    <source>
        <dbReference type="Pfam" id="PF13577"/>
    </source>
</evidence>
<dbReference type="EMBL" id="BAAAZC010000030">
    <property type="protein sequence ID" value="GAA3988684.1"/>
    <property type="molecule type" value="Genomic_DNA"/>
</dbReference>
<sequence length="152" mass="16967">MEGTKVLAAVTNVFKGADTHDWCLVQSVLAQKVTLDYSSMNGVGPVELSPVEVTNNWEMFLPGFDRTHHQLSAFRVQLNGSVADVHYSAVAEHFIGDDVWTVTATYHTRLIKEDGTWLVNYHKINFENQSGNANLPKRAHEVLAERKAKSSL</sequence>
<organism evidence="2 3">
    <name type="scientific">Mucilaginibacter dorajii</name>
    <dbReference type="NCBI Taxonomy" id="692994"/>
    <lineage>
        <taxon>Bacteria</taxon>
        <taxon>Pseudomonadati</taxon>
        <taxon>Bacteroidota</taxon>
        <taxon>Sphingobacteriia</taxon>
        <taxon>Sphingobacteriales</taxon>
        <taxon>Sphingobacteriaceae</taxon>
        <taxon>Mucilaginibacter</taxon>
    </lineage>
</organism>
<dbReference type="InterPro" id="IPR032710">
    <property type="entry name" value="NTF2-like_dom_sf"/>
</dbReference>
<evidence type="ECO:0000313" key="3">
    <source>
        <dbReference type="Proteomes" id="UP001500742"/>
    </source>
</evidence>
<gene>
    <name evidence="2" type="ORF">GCM10022210_47130</name>
</gene>
<proteinExistence type="predicted"/>
<dbReference type="InterPro" id="IPR037401">
    <property type="entry name" value="SnoaL-like"/>
</dbReference>
<accession>A0ABP7QX14</accession>
<name>A0ABP7QX14_9SPHI</name>
<dbReference type="Proteomes" id="UP001500742">
    <property type="component" value="Unassembled WGS sequence"/>
</dbReference>
<keyword evidence="3" id="KW-1185">Reference proteome</keyword>
<dbReference type="SUPFAM" id="SSF54427">
    <property type="entry name" value="NTF2-like"/>
    <property type="match status" value="1"/>
</dbReference>
<comment type="caution">
    <text evidence="2">The sequence shown here is derived from an EMBL/GenBank/DDBJ whole genome shotgun (WGS) entry which is preliminary data.</text>
</comment>
<dbReference type="RefSeq" id="WP_259092996.1">
    <property type="nucleotide sequence ID" value="NZ_BAAAZC010000030.1"/>
</dbReference>
<reference evidence="3" key="1">
    <citation type="journal article" date="2019" name="Int. J. Syst. Evol. Microbiol.">
        <title>The Global Catalogue of Microorganisms (GCM) 10K type strain sequencing project: providing services to taxonomists for standard genome sequencing and annotation.</title>
        <authorList>
            <consortium name="The Broad Institute Genomics Platform"/>
            <consortium name="The Broad Institute Genome Sequencing Center for Infectious Disease"/>
            <person name="Wu L."/>
            <person name="Ma J."/>
        </authorList>
    </citation>
    <scope>NUCLEOTIDE SEQUENCE [LARGE SCALE GENOMIC DNA]</scope>
    <source>
        <strain evidence="3">JCM 16601</strain>
    </source>
</reference>
<protein>
    <recommendedName>
        <fullName evidence="1">SnoaL-like domain-containing protein</fullName>
    </recommendedName>
</protein>
<dbReference type="Pfam" id="PF13577">
    <property type="entry name" value="SnoaL_4"/>
    <property type="match status" value="1"/>
</dbReference>
<dbReference type="Gene3D" id="3.10.450.50">
    <property type="match status" value="1"/>
</dbReference>
<evidence type="ECO:0000313" key="2">
    <source>
        <dbReference type="EMBL" id="GAA3988684.1"/>
    </source>
</evidence>
<feature type="domain" description="SnoaL-like" evidence="1">
    <location>
        <begin position="6"/>
        <end position="120"/>
    </location>
</feature>